<evidence type="ECO:0000256" key="1">
    <source>
        <dbReference type="ARBA" id="ARBA00006484"/>
    </source>
</evidence>
<dbReference type="Pfam" id="PF13561">
    <property type="entry name" value="adh_short_C2"/>
    <property type="match status" value="1"/>
</dbReference>
<dbReference type="SUPFAM" id="SSF51735">
    <property type="entry name" value="NAD(P)-binding Rossmann-fold domains"/>
    <property type="match status" value="1"/>
</dbReference>
<dbReference type="KEGG" id="maga:Mag101_01100"/>
<dbReference type="PANTHER" id="PTHR43639">
    <property type="entry name" value="OXIDOREDUCTASE, SHORT-CHAIN DEHYDROGENASE/REDUCTASE FAMILY (AFU_ORTHOLOGUE AFUA_5G02870)"/>
    <property type="match status" value="1"/>
</dbReference>
<dbReference type="eggNOG" id="COG1028">
    <property type="taxonomic scope" value="Bacteria"/>
</dbReference>
<name>A0A1Q2M9D9_9GAMM</name>
<dbReference type="Gene3D" id="3.40.50.720">
    <property type="entry name" value="NAD(P)-binding Rossmann-like Domain"/>
    <property type="match status" value="1"/>
</dbReference>
<dbReference type="FunFam" id="3.40.50.720:FF:000084">
    <property type="entry name" value="Short-chain dehydrogenase reductase"/>
    <property type="match status" value="1"/>
</dbReference>
<proteinExistence type="inferred from homology"/>
<dbReference type="InterPro" id="IPR002347">
    <property type="entry name" value="SDR_fam"/>
</dbReference>
<dbReference type="AlphaFoldDB" id="A0A1Q2M9D9"/>
<keyword evidence="4" id="KW-1185">Reference proteome</keyword>
<evidence type="ECO:0000313" key="4">
    <source>
        <dbReference type="Proteomes" id="UP000188219"/>
    </source>
</evidence>
<dbReference type="PRINTS" id="PR00080">
    <property type="entry name" value="SDRFAMILY"/>
</dbReference>
<organism evidence="3 4">
    <name type="scientific">Microbulbifer agarilyticus</name>
    <dbReference type="NCBI Taxonomy" id="260552"/>
    <lineage>
        <taxon>Bacteria</taxon>
        <taxon>Pseudomonadati</taxon>
        <taxon>Pseudomonadota</taxon>
        <taxon>Gammaproteobacteria</taxon>
        <taxon>Cellvibrionales</taxon>
        <taxon>Microbulbiferaceae</taxon>
        <taxon>Microbulbifer</taxon>
    </lineage>
</organism>
<dbReference type="STRING" id="260552.Mag101_01100"/>
<dbReference type="CDD" id="cd05233">
    <property type="entry name" value="SDR_c"/>
    <property type="match status" value="1"/>
</dbReference>
<dbReference type="EMBL" id="CP019650">
    <property type="protein sequence ID" value="AQQ69306.1"/>
    <property type="molecule type" value="Genomic_DNA"/>
</dbReference>
<dbReference type="RefSeq" id="WP_077407963.1">
    <property type="nucleotide sequence ID" value="NZ_CP019650.1"/>
</dbReference>
<sequence length="248" mass="26080">MRPIALVTGGSRGIGAATATLLAGQGYDLCISYRIREADAHRIVEKCRALGANAIAVQADISLEADVERLFREVDQQLGRLSALVNNAGMLLTQSRLEDMTATRINQILQTNVIGTLLCCREAVRRMSTLRGGTGGAIVNVSSGAARSGSPNEYIDYAASKGAVDTLTIGLSKEVAKEGIRVNGVRPGFIHTEMHADGGEPERIARLAPQIPLGRGGKDTEVAAAIAWLLSEQAAYSTGTFVDVTGGC</sequence>
<reference evidence="3" key="1">
    <citation type="submission" date="2017-02" db="EMBL/GenBank/DDBJ databases">
        <title>Genome of Microbulbifer agarilyticus GP101.</title>
        <authorList>
            <person name="Jung J."/>
            <person name="Bae S.S."/>
            <person name="Baek K."/>
        </authorList>
    </citation>
    <scope>NUCLEOTIDE SEQUENCE [LARGE SCALE GENOMIC DNA]</scope>
    <source>
        <strain evidence="3">GP101</strain>
    </source>
</reference>
<dbReference type="OrthoDB" id="20590at2"/>
<evidence type="ECO:0000313" key="3">
    <source>
        <dbReference type="EMBL" id="AQQ69306.1"/>
    </source>
</evidence>
<comment type="similarity">
    <text evidence="1">Belongs to the short-chain dehydrogenases/reductases (SDR) family.</text>
</comment>
<dbReference type="PANTHER" id="PTHR43639:SF1">
    <property type="entry name" value="SHORT-CHAIN DEHYDROGENASE_REDUCTASE FAMILY PROTEIN"/>
    <property type="match status" value="1"/>
</dbReference>
<accession>A0A1Q2M9D9</accession>
<keyword evidence="2" id="KW-0560">Oxidoreductase</keyword>
<dbReference type="Proteomes" id="UP000188219">
    <property type="component" value="Chromosome"/>
</dbReference>
<dbReference type="PRINTS" id="PR00081">
    <property type="entry name" value="GDHRDH"/>
</dbReference>
<dbReference type="InterPro" id="IPR036291">
    <property type="entry name" value="NAD(P)-bd_dom_sf"/>
</dbReference>
<gene>
    <name evidence="3" type="ORF">Mag101_01100</name>
</gene>
<evidence type="ECO:0000256" key="2">
    <source>
        <dbReference type="ARBA" id="ARBA00023002"/>
    </source>
</evidence>
<protein>
    <submittedName>
        <fullName evidence="3">NAD(P)-dependent oxidoreductase</fullName>
    </submittedName>
</protein>
<dbReference type="GO" id="GO:0016491">
    <property type="term" value="F:oxidoreductase activity"/>
    <property type="evidence" value="ECO:0007669"/>
    <property type="project" value="UniProtKB-KW"/>
</dbReference>